<dbReference type="InterPro" id="IPR000504">
    <property type="entry name" value="RRM_dom"/>
</dbReference>
<dbReference type="EMBL" id="ANFO01000958">
    <property type="protein sequence ID" value="KGQ05321.1"/>
    <property type="molecule type" value="Genomic_DNA"/>
</dbReference>
<evidence type="ECO:0000313" key="6">
    <source>
        <dbReference type="Proteomes" id="UP000030106"/>
    </source>
</evidence>
<accession>A0A0A2VBQ4</accession>
<dbReference type="AlphaFoldDB" id="A0A0A2VBQ4"/>
<dbReference type="SMART" id="SM00360">
    <property type="entry name" value="RRM"/>
    <property type="match status" value="2"/>
</dbReference>
<protein>
    <submittedName>
        <fullName evidence="5">Nucleolar protein 13</fullName>
    </submittedName>
</protein>
<feature type="compositionally biased region" description="Acidic residues" evidence="3">
    <location>
        <begin position="280"/>
        <end position="304"/>
    </location>
</feature>
<feature type="compositionally biased region" description="Basic residues" evidence="3">
    <location>
        <begin position="41"/>
        <end position="51"/>
    </location>
</feature>
<dbReference type="InterPro" id="IPR035979">
    <property type="entry name" value="RBD_domain_sf"/>
</dbReference>
<feature type="domain" description="RRM" evidence="4">
    <location>
        <begin position="211"/>
        <end position="280"/>
    </location>
</feature>
<evidence type="ECO:0000313" key="5">
    <source>
        <dbReference type="EMBL" id="KGQ05321.1"/>
    </source>
</evidence>
<comment type="caution">
    <text evidence="5">The sequence shown here is derived from an EMBL/GenBank/DDBJ whole genome shotgun (WGS) entry which is preliminary data.</text>
</comment>
<proteinExistence type="predicted"/>
<dbReference type="eggNOG" id="KOG4210">
    <property type="taxonomic scope" value="Eukaryota"/>
</dbReference>
<feature type="region of interest" description="Disordered" evidence="3">
    <location>
        <begin position="345"/>
        <end position="413"/>
    </location>
</feature>
<organism evidence="5 6">
    <name type="scientific">Beauveria bassiana D1-5</name>
    <dbReference type="NCBI Taxonomy" id="1245745"/>
    <lineage>
        <taxon>Eukaryota</taxon>
        <taxon>Fungi</taxon>
        <taxon>Dikarya</taxon>
        <taxon>Ascomycota</taxon>
        <taxon>Pezizomycotina</taxon>
        <taxon>Sordariomycetes</taxon>
        <taxon>Hypocreomycetidae</taxon>
        <taxon>Hypocreales</taxon>
        <taxon>Cordycipitaceae</taxon>
        <taxon>Beauveria</taxon>
    </lineage>
</organism>
<reference evidence="5 6" key="1">
    <citation type="submission" date="2012-10" db="EMBL/GenBank/DDBJ databases">
        <title>Genome sequencing and analysis of entomopathogenic fungi Beauveria bassiana D1-5.</title>
        <authorList>
            <person name="Li Q."/>
            <person name="Wang L."/>
            <person name="Zhang Z."/>
            <person name="Wang Q."/>
            <person name="Ren J."/>
            <person name="Wang M."/>
            <person name="Xu W."/>
            <person name="Wang J."/>
            <person name="Lu Y."/>
            <person name="Du Q."/>
            <person name="Sun Z."/>
        </authorList>
    </citation>
    <scope>NUCLEOTIDE SEQUENCE [LARGE SCALE GENOMIC DNA]</scope>
    <source>
        <strain evidence="5 6">D1-5</strain>
    </source>
</reference>
<dbReference type="PANTHER" id="PTHR23236">
    <property type="entry name" value="EUKARYOTIC TRANSLATION INITIATION FACTOR 4B/4H"/>
    <property type="match status" value="1"/>
</dbReference>
<evidence type="ECO:0000256" key="1">
    <source>
        <dbReference type="ARBA" id="ARBA00022884"/>
    </source>
</evidence>
<dbReference type="GO" id="GO:0005730">
    <property type="term" value="C:nucleolus"/>
    <property type="evidence" value="ECO:0007669"/>
    <property type="project" value="TreeGrafter"/>
</dbReference>
<keyword evidence="1 2" id="KW-0694">RNA-binding</keyword>
<dbReference type="PANTHER" id="PTHR23236:SF95">
    <property type="entry name" value="NUCLEOLAR PROTEIN 13"/>
    <property type="match status" value="1"/>
</dbReference>
<dbReference type="OrthoDB" id="1875751at2759"/>
<dbReference type="Gene3D" id="3.30.70.330">
    <property type="match status" value="2"/>
</dbReference>
<feature type="region of interest" description="Disordered" evidence="3">
    <location>
        <begin position="280"/>
        <end position="332"/>
    </location>
</feature>
<feature type="region of interest" description="Disordered" evidence="3">
    <location>
        <begin position="1"/>
        <end position="84"/>
    </location>
</feature>
<feature type="domain" description="RRM" evidence="4">
    <location>
        <begin position="86"/>
        <end position="177"/>
    </location>
</feature>
<feature type="region of interest" description="Disordered" evidence="3">
    <location>
        <begin position="176"/>
        <end position="208"/>
    </location>
</feature>
<name>A0A0A2VBQ4_BEABA</name>
<gene>
    <name evidence="5" type="ORF">BBAD15_g9426</name>
</gene>
<feature type="compositionally biased region" description="Basic and acidic residues" evidence="3">
    <location>
        <begin position="372"/>
        <end position="389"/>
    </location>
</feature>
<feature type="compositionally biased region" description="Basic and acidic residues" evidence="3">
    <location>
        <begin position="180"/>
        <end position="198"/>
    </location>
</feature>
<evidence type="ECO:0000256" key="2">
    <source>
        <dbReference type="PROSITE-ProRule" id="PRU00176"/>
    </source>
</evidence>
<dbReference type="Proteomes" id="UP000030106">
    <property type="component" value="Unassembled WGS sequence"/>
</dbReference>
<sequence>MSSDDKEMSPADASPETNPAKRKANVEEIEVDLAAPEPPSKRARRAMKKGKSATSKAKKDNDNNDLEEEETTNKDKKDDKAARSEHGVWIGNLRFTVTPQELRQWLIDNSGGVLTSDMITRVKLPLSKTPGRDKSEPATNKGFAYVDFSDIGGKVAAVALSETEWHGRRLLIKDSTSFEGRPKKEPEAKEDGPADRKGGAKKPAVDPNASRKIFVGNMSFKTTEDDLRRNFEKCGEIEWAKIATFEDTGKCKGYGWVKFKEAEAAAWAVKGFVKIKEAVETEDDFRDDSGGDNDDDDDDGDDGDEKDKDADKPKKKRSQPQKQQKQFKTRKWYVNRMLGRELKLELAEDDQSRYRKRFGKDRPANAAGQRGPRQDGGDGRRHEHKKAETAEDIQTARLMGRVVEHTGSKVTFD</sequence>
<evidence type="ECO:0000256" key="3">
    <source>
        <dbReference type="SAM" id="MobiDB-lite"/>
    </source>
</evidence>
<dbReference type="Pfam" id="PF00076">
    <property type="entry name" value="RRM_1"/>
    <property type="match status" value="1"/>
</dbReference>
<dbReference type="STRING" id="1245745.A0A0A2VBQ4"/>
<evidence type="ECO:0000259" key="4">
    <source>
        <dbReference type="PROSITE" id="PS50102"/>
    </source>
</evidence>
<feature type="compositionally biased region" description="Basic and acidic residues" evidence="3">
    <location>
        <begin position="402"/>
        <end position="413"/>
    </location>
</feature>
<feature type="compositionally biased region" description="Basic residues" evidence="3">
    <location>
        <begin position="313"/>
        <end position="332"/>
    </location>
</feature>
<dbReference type="GO" id="GO:0003723">
    <property type="term" value="F:RNA binding"/>
    <property type="evidence" value="ECO:0007669"/>
    <property type="project" value="UniProtKB-UniRule"/>
</dbReference>
<dbReference type="SUPFAM" id="SSF54928">
    <property type="entry name" value="RNA-binding domain, RBD"/>
    <property type="match status" value="1"/>
</dbReference>
<dbReference type="InterPro" id="IPR012677">
    <property type="entry name" value="Nucleotide-bd_a/b_plait_sf"/>
</dbReference>
<feature type="compositionally biased region" description="Basic and acidic residues" evidence="3">
    <location>
        <begin position="71"/>
        <end position="84"/>
    </location>
</feature>
<dbReference type="PROSITE" id="PS50102">
    <property type="entry name" value="RRM"/>
    <property type="match status" value="2"/>
</dbReference>
<dbReference type="HOGENOM" id="CLU_027451_1_0_1"/>